<keyword evidence="2" id="KW-0472">Membrane</keyword>
<feature type="transmembrane region" description="Helical" evidence="2">
    <location>
        <begin position="25"/>
        <end position="45"/>
    </location>
</feature>
<keyword evidence="2" id="KW-0812">Transmembrane</keyword>
<name>A0ABR5SIV8_9BACT</name>
<evidence type="ECO:0000256" key="1">
    <source>
        <dbReference type="SAM" id="Coils"/>
    </source>
</evidence>
<sequence>MIKINLLPSDGKAKKRKKPPTAIPLLYLAVVLVLILSLGAAGVFYKMLSNKLDMMQKEKAEKTKQIEALKKKIKEVETLEAKIKTINDNKKVIEQLKNNQSTPVKVLDEISKLLPDNVWLIKMSINEQDLALSGTAEKNDDVVSFVNNLKSSKLFANVYLSKSQSGAISMGAGRADLAVYNFEMKMTITIVAKAA</sequence>
<dbReference type="EMBL" id="LNQR01000031">
    <property type="protein sequence ID" value="KWT91578.1"/>
    <property type="molecule type" value="Genomic_DNA"/>
</dbReference>
<dbReference type="Proteomes" id="UP000060487">
    <property type="component" value="Unassembled WGS sequence"/>
</dbReference>
<dbReference type="InterPro" id="IPR007813">
    <property type="entry name" value="PilN"/>
</dbReference>
<comment type="caution">
    <text evidence="3">The sequence shown here is derived from an EMBL/GenBank/DDBJ whole genome shotgun (WGS) entry which is preliminary data.</text>
</comment>
<dbReference type="Pfam" id="PF05137">
    <property type="entry name" value="PilN"/>
    <property type="match status" value="1"/>
</dbReference>
<keyword evidence="2" id="KW-1133">Transmembrane helix</keyword>
<proteinExistence type="predicted"/>
<evidence type="ECO:0000313" key="3">
    <source>
        <dbReference type="EMBL" id="KWT91578.1"/>
    </source>
</evidence>
<feature type="coiled-coil region" evidence="1">
    <location>
        <begin position="45"/>
        <end position="99"/>
    </location>
</feature>
<gene>
    <name evidence="3" type="ORF">ASN18_0859</name>
</gene>
<evidence type="ECO:0000256" key="2">
    <source>
        <dbReference type="SAM" id="Phobius"/>
    </source>
</evidence>
<dbReference type="PANTHER" id="PTHR40278:SF1">
    <property type="entry name" value="DNA UTILIZATION PROTEIN HOFN"/>
    <property type="match status" value="1"/>
</dbReference>
<dbReference type="InterPro" id="IPR052534">
    <property type="entry name" value="Extracell_DNA_Util/SecSys_Comp"/>
</dbReference>
<keyword evidence="4" id="KW-1185">Reference proteome</keyword>
<organism evidence="3 4">
    <name type="scientific">Candidatus Magnetominusculus xianensis</name>
    <dbReference type="NCBI Taxonomy" id="1748249"/>
    <lineage>
        <taxon>Bacteria</taxon>
        <taxon>Pseudomonadati</taxon>
        <taxon>Nitrospirota</taxon>
        <taxon>Nitrospiria</taxon>
        <taxon>Nitrospirales</taxon>
        <taxon>Nitrospiraceae</taxon>
        <taxon>Candidatus Magnetominusculus</taxon>
    </lineage>
</organism>
<protein>
    <submittedName>
        <fullName evidence="3">Pilus assembly protein PilN</fullName>
    </submittedName>
</protein>
<dbReference type="PANTHER" id="PTHR40278">
    <property type="entry name" value="DNA UTILIZATION PROTEIN HOFN"/>
    <property type="match status" value="1"/>
</dbReference>
<dbReference type="RefSeq" id="WP_085051383.1">
    <property type="nucleotide sequence ID" value="NZ_LNQR01000031.1"/>
</dbReference>
<reference evidence="3 4" key="1">
    <citation type="submission" date="2015-11" db="EMBL/GenBank/DDBJ databases">
        <authorList>
            <person name="Lin W."/>
        </authorList>
    </citation>
    <scope>NUCLEOTIDE SEQUENCE [LARGE SCALE GENOMIC DNA]</scope>
    <source>
        <strain evidence="3 4">HCH-1</strain>
    </source>
</reference>
<evidence type="ECO:0000313" key="4">
    <source>
        <dbReference type="Proteomes" id="UP000060487"/>
    </source>
</evidence>
<keyword evidence="1" id="KW-0175">Coiled coil</keyword>
<accession>A0ABR5SIV8</accession>